<feature type="transmembrane region" description="Helical" evidence="1">
    <location>
        <begin position="173"/>
        <end position="195"/>
    </location>
</feature>
<keyword evidence="1" id="KW-0812">Transmembrane</keyword>
<dbReference type="Proteomes" id="UP000659654">
    <property type="component" value="Unassembled WGS sequence"/>
</dbReference>
<dbReference type="EMBL" id="CAJFDI010000001">
    <property type="protein sequence ID" value="CAD5208609.1"/>
    <property type="molecule type" value="Genomic_DNA"/>
</dbReference>
<reference evidence="5" key="1">
    <citation type="submission" date="2016-11" db="UniProtKB">
        <authorList>
            <consortium name="WormBaseParasite"/>
        </authorList>
    </citation>
    <scope>IDENTIFICATION</scope>
</reference>
<dbReference type="EMBL" id="CAJFCV020000001">
    <property type="protein sequence ID" value="CAG9082179.1"/>
    <property type="molecule type" value="Genomic_DNA"/>
</dbReference>
<dbReference type="Proteomes" id="UP000582659">
    <property type="component" value="Unassembled WGS sequence"/>
</dbReference>
<dbReference type="Proteomes" id="UP000095284">
    <property type="component" value="Unplaced"/>
</dbReference>
<reference evidence="2" key="2">
    <citation type="submission" date="2020-09" db="EMBL/GenBank/DDBJ databases">
        <authorList>
            <person name="Kikuchi T."/>
        </authorList>
    </citation>
    <scope>NUCLEOTIDE SEQUENCE</scope>
    <source>
        <strain evidence="2">Ka4C1</strain>
    </source>
</reference>
<name>A0A1I7RVU2_BURXY</name>
<sequence length="200" mass="21919">MCYPAVLKSVLIVGLGISLVFTITATLLPDWRVSKGFRQGLFFAECHNNTQILTSSQEFLQACEEALTRPQASLVIVACLLVTSLTFSTVSFAWSIAGCCCSCVLCDFMAIGFITVISGVIELAAPIIFRLNDFPEDIAKDIKNRYERISNSTLDVDEVKHFTDEKPQYSVHAAFIAGIILLVTSAISVCIHKVVDNESE</sequence>
<dbReference type="WBParaSite" id="BXY_0485400.1">
    <property type="protein sequence ID" value="BXY_0485400.1"/>
    <property type="gene ID" value="BXY_0485400"/>
</dbReference>
<gene>
    <name evidence="2" type="ORF">BXYJ_LOCUS845</name>
</gene>
<feature type="transmembrane region" description="Helical" evidence="1">
    <location>
        <begin position="108"/>
        <end position="129"/>
    </location>
</feature>
<keyword evidence="4" id="KW-1185">Reference proteome</keyword>
<protein>
    <submittedName>
        <fullName evidence="2">(pine wood nematode) hypothetical protein</fullName>
    </submittedName>
</protein>
<dbReference type="Gene3D" id="1.20.140.150">
    <property type="match status" value="1"/>
</dbReference>
<keyword evidence="1" id="KW-1133">Transmembrane helix</keyword>
<organism evidence="3 5">
    <name type="scientific">Bursaphelenchus xylophilus</name>
    <name type="common">Pinewood nematode worm</name>
    <name type="synonym">Aphelenchoides xylophilus</name>
    <dbReference type="NCBI Taxonomy" id="6326"/>
    <lineage>
        <taxon>Eukaryota</taxon>
        <taxon>Metazoa</taxon>
        <taxon>Ecdysozoa</taxon>
        <taxon>Nematoda</taxon>
        <taxon>Chromadorea</taxon>
        <taxon>Rhabditida</taxon>
        <taxon>Tylenchina</taxon>
        <taxon>Tylenchomorpha</taxon>
        <taxon>Aphelenchoidea</taxon>
        <taxon>Aphelenchoididae</taxon>
        <taxon>Bursaphelenchus</taxon>
    </lineage>
</organism>
<evidence type="ECO:0000313" key="4">
    <source>
        <dbReference type="Proteomes" id="UP000659654"/>
    </source>
</evidence>
<keyword evidence="1" id="KW-0472">Membrane</keyword>
<evidence type="ECO:0000313" key="3">
    <source>
        <dbReference type="Proteomes" id="UP000095284"/>
    </source>
</evidence>
<feature type="transmembrane region" description="Helical" evidence="1">
    <location>
        <begin position="6"/>
        <end position="28"/>
    </location>
</feature>
<accession>A0A1I7RVU2</accession>
<feature type="transmembrane region" description="Helical" evidence="1">
    <location>
        <begin position="74"/>
        <end position="96"/>
    </location>
</feature>
<dbReference type="AlphaFoldDB" id="A0A1I7RVU2"/>
<evidence type="ECO:0000313" key="2">
    <source>
        <dbReference type="EMBL" id="CAD5208609.1"/>
    </source>
</evidence>
<evidence type="ECO:0000256" key="1">
    <source>
        <dbReference type="SAM" id="Phobius"/>
    </source>
</evidence>
<proteinExistence type="predicted"/>
<evidence type="ECO:0000313" key="5">
    <source>
        <dbReference type="WBParaSite" id="BXY_0485400.1"/>
    </source>
</evidence>